<name>A0A4Q5LX86_9BACT</name>
<sequence>MLQTQSVYPETLGVLKELMKEPSLNEFYLVGGTAFALQIGHRISVDIDLFTNTPFDSIILSAELKEKYDFKENLNRGYFLQGQIKDIKVDILKYPYKPLNDLIEIEGIRMIVLADIASMKMAAITNRGRKRDFIDLYFLLKHYSLKQIIEWYQQKYDAEIFMLLQSLVYFEDADNDIDLNMIVPTSWEDVKKAIKSEVQSYLKSVR</sequence>
<organism evidence="1 2">
    <name type="scientific">Emticicia agri</name>
    <dbReference type="NCBI Taxonomy" id="2492393"/>
    <lineage>
        <taxon>Bacteria</taxon>
        <taxon>Pseudomonadati</taxon>
        <taxon>Bacteroidota</taxon>
        <taxon>Cytophagia</taxon>
        <taxon>Cytophagales</taxon>
        <taxon>Leadbetterellaceae</taxon>
        <taxon>Emticicia</taxon>
    </lineage>
</organism>
<dbReference type="RefSeq" id="WP_130022732.1">
    <property type="nucleotide sequence ID" value="NZ_SEWF01000030.1"/>
</dbReference>
<dbReference type="Pfam" id="PF08843">
    <property type="entry name" value="AbiEii"/>
    <property type="match status" value="1"/>
</dbReference>
<dbReference type="EMBL" id="SEWF01000030">
    <property type="protein sequence ID" value="RYU94157.1"/>
    <property type="molecule type" value="Genomic_DNA"/>
</dbReference>
<protein>
    <recommendedName>
        <fullName evidence="3">Nucleotidyl transferase AbiEii/AbiGii toxin family protein</fullName>
    </recommendedName>
</protein>
<dbReference type="InterPro" id="IPR043519">
    <property type="entry name" value="NT_sf"/>
</dbReference>
<evidence type="ECO:0008006" key="3">
    <source>
        <dbReference type="Google" id="ProtNLM"/>
    </source>
</evidence>
<reference evidence="1 2" key="1">
    <citation type="submission" date="2019-02" db="EMBL/GenBank/DDBJ databases">
        <title>Bacterial novel species Emticicia sp. 17J42-9 isolated from soil.</title>
        <authorList>
            <person name="Jung H.-Y."/>
        </authorList>
    </citation>
    <scope>NUCLEOTIDE SEQUENCE [LARGE SCALE GENOMIC DNA]</scope>
    <source>
        <strain evidence="1 2">17J42-9</strain>
    </source>
</reference>
<proteinExistence type="predicted"/>
<dbReference type="SUPFAM" id="SSF81301">
    <property type="entry name" value="Nucleotidyltransferase"/>
    <property type="match status" value="1"/>
</dbReference>
<dbReference type="OrthoDB" id="9796281at2"/>
<accession>A0A4Q5LX86</accession>
<dbReference type="InterPro" id="IPR014942">
    <property type="entry name" value="AbiEii"/>
</dbReference>
<evidence type="ECO:0000313" key="2">
    <source>
        <dbReference type="Proteomes" id="UP000293162"/>
    </source>
</evidence>
<keyword evidence="2" id="KW-1185">Reference proteome</keyword>
<dbReference type="Proteomes" id="UP000293162">
    <property type="component" value="Unassembled WGS sequence"/>
</dbReference>
<gene>
    <name evidence="1" type="ORF">EWM59_18450</name>
</gene>
<evidence type="ECO:0000313" key="1">
    <source>
        <dbReference type="EMBL" id="RYU94157.1"/>
    </source>
</evidence>
<comment type="caution">
    <text evidence="1">The sequence shown here is derived from an EMBL/GenBank/DDBJ whole genome shotgun (WGS) entry which is preliminary data.</text>
</comment>
<dbReference type="AlphaFoldDB" id="A0A4Q5LX86"/>